<evidence type="ECO:0000313" key="2">
    <source>
        <dbReference type="EMBL" id="CAA9252451.1"/>
    </source>
</evidence>
<evidence type="ECO:0000256" key="1">
    <source>
        <dbReference type="SAM" id="MobiDB-lite"/>
    </source>
</evidence>
<proteinExistence type="predicted"/>
<organism evidence="2">
    <name type="scientific">uncultured Chloroflexia bacterium</name>
    <dbReference type="NCBI Taxonomy" id="1672391"/>
    <lineage>
        <taxon>Bacteria</taxon>
        <taxon>Bacillati</taxon>
        <taxon>Chloroflexota</taxon>
        <taxon>Chloroflexia</taxon>
        <taxon>environmental samples</taxon>
    </lineage>
</organism>
<name>A0A6J4IHQ6_9CHLR</name>
<feature type="non-terminal residue" evidence="2">
    <location>
        <position position="1"/>
    </location>
</feature>
<accession>A0A6J4IHQ6</accession>
<reference evidence="2" key="1">
    <citation type="submission" date="2020-02" db="EMBL/GenBank/DDBJ databases">
        <authorList>
            <person name="Meier V. D."/>
        </authorList>
    </citation>
    <scope>NUCLEOTIDE SEQUENCE</scope>
    <source>
        <strain evidence="2">AVDCRST_MAG26</strain>
    </source>
</reference>
<protein>
    <submittedName>
        <fullName evidence="2">Uncharacterized protein</fullName>
    </submittedName>
</protein>
<feature type="non-terminal residue" evidence="2">
    <location>
        <position position="71"/>
    </location>
</feature>
<dbReference type="EMBL" id="CADCTK010000447">
    <property type="protein sequence ID" value="CAA9252451.1"/>
    <property type="molecule type" value="Genomic_DNA"/>
</dbReference>
<gene>
    <name evidence="2" type="ORF">AVDCRST_MAG26-1956</name>
</gene>
<sequence>RHGDHPGFRRVWPGYDRPAGADRRAQVHELRWLADGGAGPIHARATRELAHQQGIPRDTPQPPGWPGQHLL</sequence>
<dbReference type="AlphaFoldDB" id="A0A6J4IHQ6"/>
<feature type="region of interest" description="Disordered" evidence="1">
    <location>
        <begin position="1"/>
        <end position="21"/>
    </location>
</feature>
<feature type="region of interest" description="Disordered" evidence="1">
    <location>
        <begin position="50"/>
        <end position="71"/>
    </location>
</feature>